<dbReference type="CDD" id="cd00084">
    <property type="entry name" value="HMG-box_SF"/>
    <property type="match status" value="1"/>
</dbReference>
<dbReference type="SMART" id="SM00398">
    <property type="entry name" value="HMG"/>
    <property type="match status" value="1"/>
</dbReference>
<dbReference type="Gene3D" id="1.10.30.10">
    <property type="entry name" value="High mobility group box domain"/>
    <property type="match status" value="1"/>
</dbReference>
<proteinExistence type="predicted"/>
<dbReference type="AlphaFoldDB" id="A0A9N8VXA8"/>
<evidence type="ECO:0000259" key="2">
    <source>
        <dbReference type="PROSITE" id="PS50118"/>
    </source>
</evidence>
<dbReference type="Pfam" id="PF00505">
    <property type="entry name" value="HMG_box"/>
    <property type="match status" value="1"/>
</dbReference>
<keyword evidence="4" id="KW-1185">Reference proteome</keyword>
<dbReference type="SUPFAM" id="SSF47095">
    <property type="entry name" value="HMG-box"/>
    <property type="match status" value="1"/>
</dbReference>
<accession>A0A9N8VXA8</accession>
<feature type="DNA-binding region" description="HMG box" evidence="1">
    <location>
        <begin position="26"/>
        <end position="109"/>
    </location>
</feature>
<dbReference type="EMBL" id="CAJVPQ010000265">
    <property type="protein sequence ID" value="CAG8464244.1"/>
    <property type="molecule type" value="Genomic_DNA"/>
</dbReference>
<dbReference type="InterPro" id="IPR036910">
    <property type="entry name" value="HMG_box_dom_sf"/>
</dbReference>
<reference evidence="3" key="1">
    <citation type="submission" date="2021-06" db="EMBL/GenBank/DDBJ databases">
        <authorList>
            <person name="Kallberg Y."/>
            <person name="Tangrot J."/>
            <person name="Rosling A."/>
        </authorList>
    </citation>
    <scope>NUCLEOTIDE SEQUENCE</scope>
    <source>
        <strain evidence="3">UK204</strain>
    </source>
</reference>
<dbReference type="GO" id="GO:0003677">
    <property type="term" value="F:DNA binding"/>
    <property type="evidence" value="ECO:0007669"/>
    <property type="project" value="UniProtKB-UniRule"/>
</dbReference>
<evidence type="ECO:0000313" key="3">
    <source>
        <dbReference type="EMBL" id="CAG8464244.1"/>
    </source>
</evidence>
<keyword evidence="1" id="KW-0539">Nucleus</keyword>
<sequence>MSDNINPLYLNNDNDNFIQINPLIQKKIRTNGFIEFRREEWKIYKMAYPQLTSTEFSKIAGKLWENLSQKDKNFYLKKSEENKQGVISESEGESEGYQFVYENDMSDYSNNNDNYCENCAPPVYDFNEAFNYFPFMNQEEMLFYLTQNFYYEDTYYYYYPVPVDTDANVYQIGEISNSLNEIVTNDEYFAAYYHEMME</sequence>
<protein>
    <submittedName>
        <fullName evidence="3">16044_t:CDS:1</fullName>
    </submittedName>
</protein>
<evidence type="ECO:0000313" key="4">
    <source>
        <dbReference type="Proteomes" id="UP000789570"/>
    </source>
</evidence>
<comment type="caution">
    <text evidence="3">The sequence shown here is derived from an EMBL/GenBank/DDBJ whole genome shotgun (WGS) entry which is preliminary data.</text>
</comment>
<dbReference type="OrthoDB" id="2362753at2759"/>
<organism evidence="3 4">
    <name type="scientific">Funneliformis caledonium</name>
    <dbReference type="NCBI Taxonomy" id="1117310"/>
    <lineage>
        <taxon>Eukaryota</taxon>
        <taxon>Fungi</taxon>
        <taxon>Fungi incertae sedis</taxon>
        <taxon>Mucoromycota</taxon>
        <taxon>Glomeromycotina</taxon>
        <taxon>Glomeromycetes</taxon>
        <taxon>Glomerales</taxon>
        <taxon>Glomeraceae</taxon>
        <taxon>Funneliformis</taxon>
    </lineage>
</organism>
<evidence type="ECO:0000256" key="1">
    <source>
        <dbReference type="PROSITE-ProRule" id="PRU00267"/>
    </source>
</evidence>
<keyword evidence="1" id="KW-0238">DNA-binding</keyword>
<dbReference type="InterPro" id="IPR009071">
    <property type="entry name" value="HMG_box_dom"/>
</dbReference>
<name>A0A9N8VXA8_9GLOM</name>
<dbReference type="PROSITE" id="PS50118">
    <property type="entry name" value="HMG_BOX_2"/>
    <property type="match status" value="1"/>
</dbReference>
<dbReference type="Proteomes" id="UP000789570">
    <property type="component" value="Unassembled WGS sequence"/>
</dbReference>
<feature type="domain" description="HMG box" evidence="2">
    <location>
        <begin position="26"/>
        <end position="109"/>
    </location>
</feature>
<dbReference type="GO" id="GO:0005634">
    <property type="term" value="C:nucleus"/>
    <property type="evidence" value="ECO:0007669"/>
    <property type="project" value="UniProtKB-UniRule"/>
</dbReference>
<gene>
    <name evidence="3" type="ORF">FCALED_LOCUS1899</name>
</gene>